<dbReference type="InterPro" id="IPR048950">
    <property type="entry name" value="Ppx_GppA_C"/>
</dbReference>
<protein>
    <recommendedName>
        <fullName evidence="2">Guanosine-5'-triphosphate,3'-diphosphate pyrophosphatase</fullName>
        <ecNumber evidence="2">3.6.1.40</ecNumber>
    </recommendedName>
    <alternativeName>
        <fullName evidence="2">Guanosine pentaphosphate phosphohydrolase</fullName>
    </alternativeName>
    <alternativeName>
        <fullName evidence="2">pppGpp-5'-phosphohydrolase</fullName>
    </alternativeName>
</protein>
<dbReference type="SUPFAM" id="SSF109604">
    <property type="entry name" value="HD-domain/PDEase-like"/>
    <property type="match status" value="1"/>
</dbReference>
<dbReference type="GO" id="GO:0015970">
    <property type="term" value="P:guanosine tetraphosphate biosynthetic process"/>
    <property type="evidence" value="ECO:0007669"/>
    <property type="project" value="UniProtKB-UniRule"/>
</dbReference>
<dbReference type="PANTHER" id="PTHR30005">
    <property type="entry name" value="EXOPOLYPHOSPHATASE"/>
    <property type="match status" value="1"/>
</dbReference>
<dbReference type="Pfam" id="PF21447">
    <property type="entry name" value="Ppx-GppA_III"/>
    <property type="match status" value="1"/>
</dbReference>
<dbReference type="FunFam" id="3.30.420.40:FF:000023">
    <property type="entry name" value="Guanosine-5'-triphosphate,3'-diphosphate pyrophosphatase"/>
    <property type="match status" value="1"/>
</dbReference>
<sequence>MPSSTCPLYAAIDLGSNSFHMLVVREIGGGVQTLSKIKRKVRLASGLDADMRLDKESMIRGWQCLSLFSEQLRDIPIEQVRIVATATLRCASNAQEFLDKAEEILNNKIRIISGDEEAKLIYRGVAQTSSGNGKRLVIDIGGASTELIVGEDNEAYLLNSLDMGCVTWMKRYFPDGELSSSNFEAAKEAACKVINPVLSDYRRLGWNSCVGASGTIQALVELFTEQGLDERITLAKLNSVSAQMIEAGSLANLELKGLAADRKPVFAGGVAILTAIFEQLSVVDMTVAGGALREGLVYSMLSQREFSTVRQRTIDSIIHRHSMDPLQANRVKDCALSLALQLQQPLSKVGYSMLHCAAMLHEVGLSIAFKHAPRHAAYIIDHADLPGFTRAQQHLLSGLLLNQRGPWENSGLEQQNAIHSDETIVISRILRLAIIICMRRVEGSVPEFDFQQQPKQAWLLSFPEQWQRDHPLRAAELHLEAQTQQLAGYPLSLK</sequence>
<keyword evidence="6" id="KW-1185">Reference proteome</keyword>
<dbReference type="AlphaFoldDB" id="A0A420EN73"/>
<dbReference type="InterPro" id="IPR043129">
    <property type="entry name" value="ATPase_NBD"/>
</dbReference>
<accession>A0A420EN73</accession>
<dbReference type="Gene3D" id="3.30.420.40">
    <property type="match status" value="1"/>
</dbReference>
<dbReference type="Gene3D" id="3.30.420.150">
    <property type="entry name" value="Exopolyphosphatase. Domain 2"/>
    <property type="match status" value="1"/>
</dbReference>
<dbReference type="InterPro" id="IPR030673">
    <property type="entry name" value="PyroPPase_GppA_Ppx"/>
</dbReference>
<dbReference type="EC" id="3.6.1.40" evidence="2"/>
<name>A0A420EN73_9ALTE</name>
<dbReference type="InterPro" id="IPR050273">
    <property type="entry name" value="GppA/Ppx_hydrolase"/>
</dbReference>
<dbReference type="InterPro" id="IPR003695">
    <property type="entry name" value="Ppx_GppA_N"/>
</dbReference>
<dbReference type="HAMAP" id="MF_01550">
    <property type="entry name" value="GppA"/>
    <property type="match status" value="1"/>
</dbReference>
<comment type="catalytic activity">
    <reaction evidence="2">
        <text>guanosine 3'-diphosphate 5'-triphosphate + H2O = guanosine 3',5'-bis(diphosphate) + phosphate + H(+)</text>
        <dbReference type="Rhea" id="RHEA:13073"/>
        <dbReference type="ChEBI" id="CHEBI:15377"/>
        <dbReference type="ChEBI" id="CHEBI:15378"/>
        <dbReference type="ChEBI" id="CHEBI:43474"/>
        <dbReference type="ChEBI" id="CHEBI:77828"/>
        <dbReference type="ChEBI" id="CHEBI:142410"/>
        <dbReference type="EC" id="3.6.1.40"/>
    </reaction>
</comment>
<evidence type="ECO:0000313" key="5">
    <source>
        <dbReference type="EMBL" id="RKF22101.1"/>
    </source>
</evidence>
<dbReference type="RefSeq" id="WP_120352904.1">
    <property type="nucleotide sequence ID" value="NZ_RAQO01000001.1"/>
</dbReference>
<evidence type="ECO:0000313" key="6">
    <source>
        <dbReference type="Proteomes" id="UP000286482"/>
    </source>
</evidence>
<organism evidence="5 6">
    <name type="scientific">Alginatibacterium sediminis</name>
    <dbReference type="NCBI Taxonomy" id="2164068"/>
    <lineage>
        <taxon>Bacteria</taxon>
        <taxon>Pseudomonadati</taxon>
        <taxon>Pseudomonadota</taxon>
        <taxon>Gammaproteobacteria</taxon>
        <taxon>Alteromonadales</taxon>
        <taxon>Alteromonadaceae</taxon>
        <taxon>Alginatibacterium</taxon>
    </lineage>
</organism>
<comment type="function">
    <text evidence="2">Catalyzes the conversion of pppGpp to ppGpp. Guanosine pentaphosphate (pppGpp) is a cytoplasmic signaling molecule which together with ppGpp controls the 'stringent response', an adaptive process that allows bacteria to respond to amino acid starvation, resulting in the coordinated regulation of numerous cellular activities.</text>
</comment>
<dbReference type="EMBL" id="RAQO01000001">
    <property type="protein sequence ID" value="RKF22101.1"/>
    <property type="molecule type" value="Genomic_DNA"/>
</dbReference>
<dbReference type="UniPathway" id="UPA00908">
    <property type="reaction ID" value="UER00885"/>
</dbReference>
<evidence type="ECO:0000256" key="2">
    <source>
        <dbReference type="HAMAP-Rule" id="MF_01550"/>
    </source>
</evidence>
<dbReference type="OrthoDB" id="9793035at2"/>
<dbReference type="Pfam" id="PF02541">
    <property type="entry name" value="Ppx-GppA"/>
    <property type="match status" value="1"/>
</dbReference>
<dbReference type="PIRSF" id="PIRSF001267">
    <property type="entry name" value="Pyrophosphatase_GppA_Ppx"/>
    <property type="match status" value="1"/>
</dbReference>
<dbReference type="Gene3D" id="1.10.3210.10">
    <property type="entry name" value="Hypothetical protein af1432"/>
    <property type="match status" value="1"/>
</dbReference>
<dbReference type="InterPro" id="IPR023709">
    <property type="entry name" value="Guo-5TP_3DP_PyrP"/>
</dbReference>
<dbReference type="PANTHER" id="PTHR30005:SF0">
    <property type="entry name" value="RETROGRADE REGULATION PROTEIN 2"/>
    <property type="match status" value="1"/>
</dbReference>
<comment type="pathway">
    <text evidence="2">Purine metabolism; ppGpp biosynthesis; ppGpp from GTP: step 2/2.</text>
</comment>
<dbReference type="NCBIfam" id="NF008260">
    <property type="entry name" value="PRK11031.1"/>
    <property type="match status" value="1"/>
</dbReference>
<evidence type="ECO:0000259" key="3">
    <source>
        <dbReference type="Pfam" id="PF02541"/>
    </source>
</evidence>
<dbReference type="GO" id="GO:0015949">
    <property type="term" value="P:nucleobase-containing small molecule interconversion"/>
    <property type="evidence" value="ECO:0007669"/>
    <property type="project" value="TreeGrafter"/>
</dbReference>
<reference evidence="5 6" key="1">
    <citation type="submission" date="2018-09" db="EMBL/GenBank/DDBJ databases">
        <authorList>
            <person name="Wang Z."/>
        </authorList>
    </citation>
    <scope>NUCLEOTIDE SEQUENCE [LARGE SCALE GENOMIC DNA]</scope>
    <source>
        <strain evidence="5 6">ALS 81</strain>
    </source>
</reference>
<feature type="domain" description="Ppx/GppA phosphatase C-terminal" evidence="4">
    <location>
        <begin position="309"/>
        <end position="480"/>
    </location>
</feature>
<comment type="similarity">
    <text evidence="2">Belongs to the GppA/Ppx family. GppA subfamily.</text>
</comment>
<dbReference type="GO" id="GO:0015974">
    <property type="term" value="P:guanosine pentaphosphate catabolic process"/>
    <property type="evidence" value="ECO:0007669"/>
    <property type="project" value="InterPro"/>
</dbReference>
<feature type="domain" description="Ppx/GppA phosphatase N-terminal" evidence="3">
    <location>
        <begin position="23"/>
        <end position="302"/>
    </location>
</feature>
<dbReference type="SUPFAM" id="SSF53067">
    <property type="entry name" value="Actin-like ATPase domain"/>
    <property type="match status" value="2"/>
</dbReference>
<evidence type="ECO:0000256" key="1">
    <source>
        <dbReference type="ARBA" id="ARBA00022801"/>
    </source>
</evidence>
<keyword evidence="1 2" id="KW-0378">Hydrolase</keyword>
<evidence type="ECO:0000259" key="4">
    <source>
        <dbReference type="Pfam" id="PF21447"/>
    </source>
</evidence>
<dbReference type="FunFam" id="3.30.420.150:FF:000001">
    <property type="entry name" value="Guanosine-5'-triphosphate,3'-diphosphate pyrophosphatase"/>
    <property type="match status" value="1"/>
</dbReference>
<dbReference type="GO" id="GO:0008894">
    <property type="term" value="F:guanosine-5'-triphosphate,3'-diphosphate diphosphatase activity"/>
    <property type="evidence" value="ECO:0007669"/>
    <property type="project" value="UniProtKB-UniRule"/>
</dbReference>
<gene>
    <name evidence="2" type="primary">gppA</name>
    <name evidence="5" type="ORF">DBZ36_00185</name>
</gene>
<dbReference type="Proteomes" id="UP000286482">
    <property type="component" value="Unassembled WGS sequence"/>
</dbReference>
<proteinExistence type="inferred from homology"/>
<comment type="caution">
    <text evidence="5">The sequence shown here is derived from an EMBL/GenBank/DDBJ whole genome shotgun (WGS) entry which is preliminary data.</text>
</comment>